<evidence type="ECO:0000313" key="4">
    <source>
        <dbReference type="Proteomes" id="UP000272729"/>
    </source>
</evidence>
<feature type="transmembrane region" description="Helical" evidence="2">
    <location>
        <begin position="48"/>
        <end position="69"/>
    </location>
</feature>
<feature type="transmembrane region" description="Helical" evidence="2">
    <location>
        <begin position="196"/>
        <end position="220"/>
    </location>
</feature>
<sequence>MSEAVDGFFRRVVTDALNPLLDLVARTLLTTTVPDSLPRLVELWDNSWQILLVTYSLLVLVAGVIVMSHETLQTRHSVKEMVPRLVVGFVAGGLSLWVATKGVQIANAAVASIMGGGVDATSAAEQLRAMVVSSTQSGGLFVLLVGVVLAAMLAALVVSDVVREAVTIVLVAGAPLGLMFHALPQTEAIAYWWWRVYGGCLGIQVAQSLALIAAARVFLAPGGFTIFGPTTSGLVNMLVGLALVYILFRIPFWMLSSARGGGGRSMVGSLARSVIAYRLFGLFAGARASGKGHKLQPRPAASRTVAGERADPPWPSTAPMFAPTAAVVARRLKDAYDAERLRAARRTRLPSQQLRFLQPQPQQPVHDPAVTPAVPVPTTPEFSSAPAPDAPRSRTRRGPRPGTAPRFQSPGGPRRHGAPPPDRPMRVPSVPPQLRFQPAAPEPPQPSPPARTSAPEAPVFRQAQPEPRRGDAYRRTPSVPPPLFRAPQPRREGEKS</sequence>
<protein>
    <recommendedName>
        <fullName evidence="5">TrbL/VirB6 plasmid conjugal transfer protein</fullName>
    </recommendedName>
</protein>
<gene>
    <name evidence="3" type="ORF">DFJ66_2744</name>
</gene>
<feature type="transmembrane region" description="Helical" evidence="2">
    <location>
        <begin position="165"/>
        <end position="184"/>
    </location>
</feature>
<dbReference type="InterPro" id="IPR045782">
    <property type="entry name" value="TrbL_3"/>
</dbReference>
<feature type="region of interest" description="Disordered" evidence="1">
    <location>
        <begin position="346"/>
        <end position="496"/>
    </location>
</feature>
<feature type="compositionally biased region" description="Low complexity" evidence="1">
    <location>
        <begin position="349"/>
        <end position="373"/>
    </location>
</feature>
<name>A0A495XA80_9PSEU</name>
<feature type="transmembrane region" description="Helical" evidence="2">
    <location>
        <begin position="139"/>
        <end position="159"/>
    </location>
</feature>
<feature type="transmembrane region" description="Helical" evidence="2">
    <location>
        <begin position="81"/>
        <end position="99"/>
    </location>
</feature>
<keyword evidence="4" id="KW-1185">Reference proteome</keyword>
<keyword evidence="2" id="KW-1133">Transmembrane helix</keyword>
<dbReference type="OrthoDB" id="3417255at2"/>
<accession>A0A495XA80</accession>
<organism evidence="3 4">
    <name type="scientific">Saccharothrix variisporea</name>
    <dbReference type="NCBI Taxonomy" id="543527"/>
    <lineage>
        <taxon>Bacteria</taxon>
        <taxon>Bacillati</taxon>
        <taxon>Actinomycetota</taxon>
        <taxon>Actinomycetes</taxon>
        <taxon>Pseudonocardiales</taxon>
        <taxon>Pseudonocardiaceae</taxon>
        <taxon>Saccharothrix</taxon>
    </lineage>
</organism>
<evidence type="ECO:0000256" key="1">
    <source>
        <dbReference type="SAM" id="MobiDB-lite"/>
    </source>
</evidence>
<comment type="caution">
    <text evidence="3">The sequence shown here is derived from an EMBL/GenBank/DDBJ whole genome shotgun (WGS) entry which is preliminary data.</text>
</comment>
<dbReference type="Pfam" id="PF19590">
    <property type="entry name" value="TrbL_3"/>
    <property type="match status" value="1"/>
</dbReference>
<dbReference type="EMBL" id="RBXR01000001">
    <property type="protein sequence ID" value="RKT69513.1"/>
    <property type="molecule type" value="Genomic_DNA"/>
</dbReference>
<evidence type="ECO:0008006" key="5">
    <source>
        <dbReference type="Google" id="ProtNLM"/>
    </source>
</evidence>
<dbReference type="AlphaFoldDB" id="A0A495XA80"/>
<feature type="compositionally biased region" description="Low complexity" evidence="1">
    <location>
        <begin position="400"/>
        <end position="412"/>
    </location>
</feature>
<feature type="transmembrane region" description="Helical" evidence="2">
    <location>
        <begin position="226"/>
        <end position="248"/>
    </location>
</feature>
<reference evidence="3 4" key="1">
    <citation type="submission" date="2018-10" db="EMBL/GenBank/DDBJ databases">
        <title>Sequencing the genomes of 1000 actinobacteria strains.</title>
        <authorList>
            <person name="Klenk H.-P."/>
        </authorList>
    </citation>
    <scope>NUCLEOTIDE SEQUENCE [LARGE SCALE GENOMIC DNA]</scope>
    <source>
        <strain evidence="3 4">DSM 43911</strain>
    </source>
</reference>
<dbReference type="Proteomes" id="UP000272729">
    <property type="component" value="Unassembled WGS sequence"/>
</dbReference>
<keyword evidence="2" id="KW-0812">Transmembrane</keyword>
<evidence type="ECO:0000256" key="2">
    <source>
        <dbReference type="SAM" id="Phobius"/>
    </source>
</evidence>
<keyword evidence="2" id="KW-0472">Membrane</keyword>
<evidence type="ECO:0000313" key="3">
    <source>
        <dbReference type="EMBL" id="RKT69513.1"/>
    </source>
</evidence>
<dbReference type="RefSeq" id="WP_121221308.1">
    <property type="nucleotide sequence ID" value="NZ_JBIUBA010000002.1"/>
</dbReference>
<feature type="region of interest" description="Disordered" evidence="1">
    <location>
        <begin position="289"/>
        <end position="320"/>
    </location>
</feature>
<proteinExistence type="predicted"/>
<feature type="compositionally biased region" description="Pro residues" evidence="1">
    <location>
        <begin position="440"/>
        <end position="449"/>
    </location>
</feature>